<sequence length="709" mass="82377">VENPKLYPSPVVTRWNTWFNAVKYINENFANLILKQFEFVASKCDNFKFVLLKFENQDFNTTNVYSVIFDLCFWLESQLEIYQNSETFQHDFGKKLFSDAKSKLGKYFLDGAQPATKLFKKARVFDPLQNYLSRKLDDFSFPEFIKSQIKDEWLLYLEISSELNKQSLDNLKLEKWPLRKRIKFLNKFSGENQKTDQDSDSLCENNFLFQILSSWSTTISSFFFAGNILETYLFGSRIFFNTLSVCIGYILAILFQPYLYELKKHINSPYEYLETRYHHGNILRWLCTCTGGVFNFAFLTLHLWGSAIILSILIPMPLWLSSVLIGFLSMVMGSFNGFKQFLCVNFLQVIFVLVTLIIAISLDLLLNDHGTAPVLLEIAGNYSRLKIIETKFDFRTKYTIWNQVFSSPISWCAFHCLLPSNFKKLRSASTSLKSKILIASNAPLVILINFLLVFSGVMTFVHFYGCDPLLIMRFDDKNQIAPFWLMQALETHAPFLTGITFSSFILSSIYQHSNGIANLRNSIYDELIKPVFTFDQVMVERVKLSTFFLLNIMSIVCAMLFTYARNSLLSLFFLFNHSLNPPIFGVMLLSILNTKANFFGAATTFIISLIASIWLAIARIYYINYSRPEFEPNTSLCENSTFTRMNLNNDFEENEIFSYYSVSSLWYPLLSSSFIIIFGSILSFLYEFVKIKYYNYVNKPKLNYVVFNF</sequence>
<comment type="subcellular location">
    <subcellularLocation>
        <location evidence="1">Cell membrane</location>
        <topology evidence="1">Multi-pass membrane protein</topology>
    </subcellularLocation>
</comment>
<dbReference type="InterPro" id="IPR051163">
    <property type="entry name" value="Sodium:Solute_Symporter_SSF"/>
</dbReference>
<evidence type="ECO:0000256" key="5">
    <source>
        <dbReference type="ARBA" id="ARBA00022692"/>
    </source>
</evidence>
<dbReference type="EMBL" id="CAJNOC010005005">
    <property type="protein sequence ID" value="CAF1039861.1"/>
    <property type="molecule type" value="Genomic_DNA"/>
</dbReference>
<proteinExistence type="inferred from homology"/>
<gene>
    <name evidence="13" type="ORF">OXX778_LOCUS18294</name>
</gene>
<feature type="transmembrane region" description="Helical" evidence="12">
    <location>
        <begin position="438"/>
        <end position="464"/>
    </location>
</feature>
<feature type="non-terminal residue" evidence="13">
    <location>
        <position position="1"/>
    </location>
</feature>
<evidence type="ECO:0000313" key="13">
    <source>
        <dbReference type="EMBL" id="CAF1039861.1"/>
    </source>
</evidence>
<evidence type="ECO:0000256" key="2">
    <source>
        <dbReference type="ARBA" id="ARBA00006434"/>
    </source>
</evidence>
<dbReference type="InterPro" id="IPR001734">
    <property type="entry name" value="Na/solute_symporter"/>
</dbReference>
<evidence type="ECO:0000256" key="4">
    <source>
        <dbReference type="ARBA" id="ARBA00022475"/>
    </source>
</evidence>
<evidence type="ECO:0000313" key="14">
    <source>
        <dbReference type="Proteomes" id="UP000663879"/>
    </source>
</evidence>
<evidence type="ECO:0000256" key="10">
    <source>
        <dbReference type="ARBA" id="ARBA00023201"/>
    </source>
</evidence>
<feature type="transmembrane region" description="Helical" evidence="12">
    <location>
        <begin position="570"/>
        <end position="591"/>
    </location>
</feature>
<accession>A0A814JMW0</accession>
<comment type="similarity">
    <text evidence="2 11">Belongs to the sodium:solute symporter (SSF) (TC 2.A.21) family.</text>
</comment>
<evidence type="ECO:0000256" key="8">
    <source>
        <dbReference type="ARBA" id="ARBA00023065"/>
    </source>
</evidence>
<organism evidence="13 14">
    <name type="scientific">Brachionus calyciflorus</name>
    <dbReference type="NCBI Taxonomy" id="104777"/>
    <lineage>
        <taxon>Eukaryota</taxon>
        <taxon>Metazoa</taxon>
        <taxon>Spiralia</taxon>
        <taxon>Gnathifera</taxon>
        <taxon>Rotifera</taxon>
        <taxon>Eurotatoria</taxon>
        <taxon>Monogononta</taxon>
        <taxon>Pseudotrocha</taxon>
        <taxon>Ploima</taxon>
        <taxon>Brachionidae</taxon>
        <taxon>Brachionus</taxon>
    </lineage>
</organism>
<dbReference type="Gene3D" id="1.20.1730.10">
    <property type="entry name" value="Sodium/glucose cotransporter"/>
    <property type="match status" value="1"/>
</dbReference>
<protein>
    <submittedName>
        <fullName evidence="13">Uncharacterized protein</fullName>
    </submittedName>
</protein>
<feature type="transmembrane region" description="Helical" evidence="12">
    <location>
        <begin position="665"/>
        <end position="689"/>
    </location>
</feature>
<keyword evidence="7" id="KW-0915">Sodium</keyword>
<dbReference type="PROSITE" id="PS50283">
    <property type="entry name" value="NA_SOLUT_SYMP_3"/>
    <property type="match status" value="1"/>
</dbReference>
<dbReference type="GO" id="GO:0005886">
    <property type="term" value="C:plasma membrane"/>
    <property type="evidence" value="ECO:0007669"/>
    <property type="project" value="UniProtKB-SubCell"/>
</dbReference>
<dbReference type="PANTHER" id="PTHR42985">
    <property type="entry name" value="SODIUM-COUPLED MONOCARBOXYLATE TRANSPORTER"/>
    <property type="match status" value="1"/>
</dbReference>
<feature type="transmembrane region" description="Helical" evidence="12">
    <location>
        <begin position="492"/>
        <end position="510"/>
    </location>
</feature>
<dbReference type="InterPro" id="IPR038377">
    <property type="entry name" value="Na/Glc_symporter_sf"/>
</dbReference>
<keyword evidence="9 12" id="KW-0472">Membrane</keyword>
<evidence type="ECO:0000256" key="11">
    <source>
        <dbReference type="RuleBase" id="RU362091"/>
    </source>
</evidence>
<feature type="transmembrane region" description="Helical" evidence="12">
    <location>
        <begin position="341"/>
        <end position="362"/>
    </location>
</feature>
<evidence type="ECO:0000256" key="7">
    <source>
        <dbReference type="ARBA" id="ARBA00023053"/>
    </source>
</evidence>
<feature type="transmembrane region" description="Helical" evidence="12">
    <location>
        <begin position="544"/>
        <end position="564"/>
    </location>
</feature>
<dbReference type="AlphaFoldDB" id="A0A814JMW0"/>
<keyword evidence="14" id="KW-1185">Reference proteome</keyword>
<evidence type="ECO:0000256" key="3">
    <source>
        <dbReference type="ARBA" id="ARBA00022448"/>
    </source>
</evidence>
<evidence type="ECO:0000256" key="12">
    <source>
        <dbReference type="SAM" id="Phobius"/>
    </source>
</evidence>
<feature type="transmembrane region" description="Helical" evidence="12">
    <location>
        <begin position="400"/>
        <end position="418"/>
    </location>
</feature>
<dbReference type="PANTHER" id="PTHR42985:SF40">
    <property type="entry name" value="LD47995P-RELATED"/>
    <property type="match status" value="1"/>
</dbReference>
<feature type="transmembrane region" description="Helical" evidence="12">
    <location>
        <begin position="238"/>
        <end position="260"/>
    </location>
</feature>
<keyword evidence="5 12" id="KW-0812">Transmembrane</keyword>
<keyword evidence="3" id="KW-0813">Transport</keyword>
<keyword evidence="4" id="KW-1003">Cell membrane</keyword>
<feature type="transmembrane region" description="Helical" evidence="12">
    <location>
        <begin position="281"/>
        <end position="301"/>
    </location>
</feature>
<feature type="transmembrane region" description="Helical" evidence="12">
    <location>
        <begin position="307"/>
        <end position="329"/>
    </location>
</feature>
<name>A0A814JMW0_9BILA</name>
<dbReference type="GO" id="GO:0015293">
    <property type="term" value="F:symporter activity"/>
    <property type="evidence" value="ECO:0007669"/>
    <property type="project" value="TreeGrafter"/>
</dbReference>
<evidence type="ECO:0000256" key="1">
    <source>
        <dbReference type="ARBA" id="ARBA00004651"/>
    </source>
</evidence>
<keyword evidence="6 12" id="KW-1133">Transmembrane helix</keyword>
<dbReference type="Proteomes" id="UP000663879">
    <property type="component" value="Unassembled WGS sequence"/>
</dbReference>
<evidence type="ECO:0000256" key="9">
    <source>
        <dbReference type="ARBA" id="ARBA00023136"/>
    </source>
</evidence>
<keyword evidence="10" id="KW-0739">Sodium transport</keyword>
<feature type="transmembrane region" description="Helical" evidence="12">
    <location>
        <begin position="598"/>
        <end position="622"/>
    </location>
</feature>
<reference evidence="13" key="1">
    <citation type="submission" date="2021-02" db="EMBL/GenBank/DDBJ databases">
        <authorList>
            <person name="Nowell W R."/>
        </authorList>
    </citation>
    <scope>NUCLEOTIDE SEQUENCE</scope>
    <source>
        <strain evidence="13">Ploen Becks lab</strain>
    </source>
</reference>
<dbReference type="Pfam" id="PF00474">
    <property type="entry name" value="SSF"/>
    <property type="match status" value="1"/>
</dbReference>
<keyword evidence="8" id="KW-0406">Ion transport</keyword>
<evidence type="ECO:0000256" key="6">
    <source>
        <dbReference type="ARBA" id="ARBA00022989"/>
    </source>
</evidence>
<comment type="caution">
    <text evidence="13">The sequence shown here is derived from an EMBL/GenBank/DDBJ whole genome shotgun (WGS) entry which is preliminary data.</text>
</comment>
<dbReference type="GO" id="GO:0006814">
    <property type="term" value="P:sodium ion transport"/>
    <property type="evidence" value="ECO:0007669"/>
    <property type="project" value="UniProtKB-KW"/>
</dbReference>